<proteinExistence type="predicted"/>
<dbReference type="EMBL" id="CAIQ01000199">
    <property type="protein sequence ID" value="CCI36893.1"/>
    <property type="molecule type" value="Genomic_DNA"/>
</dbReference>
<organism evidence="1 2">
    <name type="scientific">Microcystis aeruginosa PCC 9701</name>
    <dbReference type="NCBI Taxonomy" id="721123"/>
    <lineage>
        <taxon>Bacteria</taxon>
        <taxon>Bacillati</taxon>
        <taxon>Cyanobacteriota</taxon>
        <taxon>Cyanophyceae</taxon>
        <taxon>Oscillatoriophycideae</taxon>
        <taxon>Chroococcales</taxon>
        <taxon>Microcystaceae</taxon>
        <taxon>Microcystis</taxon>
    </lineage>
</organism>
<protein>
    <submittedName>
        <fullName evidence="1">Uncharacterized protein</fullName>
    </submittedName>
</protein>
<comment type="caution">
    <text evidence="1">The sequence shown here is derived from an EMBL/GenBank/DDBJ whole genome shotgun (WGS) entry which is preliminary data.</text>
</comment>
<dbReference type="RefSeq" id="WP_004268962.1">
    <property type="nucleotide sequence ID" value="NZ_HE974183.1"/>
</dbReference>
<dbReference type="HOGENOM" id="CLU_213285_0_0_3"/>
<dbReference type="AlphaFoldDB" id="I4IRG9"/>
<accession>I4IRG9</accession>
<dbReference type="Proteomes" id="UP000004047">
    <property type="component" value="Unassembled WGS sequence"/>
</dbReference>
<reference evidence="1 2" key="1">
    <citation type="submission" date="2012-04" db="EMBL/GenBank/DDBJ databases">
        <authorList>
            <person name="Genoscope - CEA"/>
        </authorList>
    </citation>
    <scope>NUCLEOTIDE SEQUENCE [LARGE SCALE GENOMIC DNA]</scope>
    <source>
        <strain evidence="1 2">9701</strain>
    </source>
</reference>
<sequence>MTIVANDLDAAVPRQIGVLTQILDKLIIAHDEIWSFFPSKNGESPWSYSPPEIE</sequence>
<evidence type="ECO:0000313" key="1">
    <source>
        <dbReference type="EMBL" id="CCI36893.1"/>
    </source>
</evidence>
<evidence type="ECO:0000313" key="2">
    <source>
        <dbReference type="Proteomes" id="UP000004047"/>
    </source>
</evidence>
<name>I4IRG9_MICAE</name>
<gene>
    <name evidence="1" type="ORF">MICAK_2780018</name>
</gene>